<accession>A0A8K0WJA5</accession>
<organism evidence="2 3">
    <name type="scientific">Stachybotrys elegans</name>
    <dbReference type="NCBI Taxonomy" id="80388"/>
    <lineage>
        <taxon>Eukaryota</taxon>
        <taxon>Fungi</taxon>
        <taxon>Dikarya</taxon>
        <taxon>Ascomycota</taxon>
        <taxon>Pezizomycotina</taxon>
        <taxon>Sordariomycetes</taxon>
        <taxon>Hypocreomycetidae</taxon>
        <taxon>Hypocreales</taxon>
        <taxon>Stachybotryaceae</taxon>
        <taxon>Stachybotrys</taxon>
    </lineage>
</organism>
<dbReference type="EMBL" id="JAGPNK010000026">
    <property type="protein sequence ID" value="KAH7304024.1"/>
    <property type="molecule type" value="Genomic_DNA"/>
</dbReference>
<evidence type="ECO:0000256" key="1">
    <source>
        <dbReference type="SAM" id="MobiDB-lite"/>
    </source>
</evidence>
<dbReference type="Proteomes" id="UP000813444">
    <property type="component" value="Unassembled WGS sequence"/>
</dbReference>
<feature type="region of interest" description="Disordered" evidence="1">
    <location>
        <begin position="1"/>
        <end position="81"/>
    </location>
</feature>
<keyword evidence="3" id="KW-1185">Reference proteome</keyword>
<comment type="caution">
    <text evidence="2">The sequence shown here is derived from an EMBL/GenBank/DDBJ whole genome shotgun (WGS) entry which is preliminary data.</text>
</comment>
<protein>
    <submittedName>
        <fullName evidence="2">Uncharacterized protein</fullName>
    </submittedName>
</protein>
<proteinExistence type="predicted"/>
<dbReference type="AlphaFoldDB" id="A0A8K0WJA5"/>
<feature type="compositionally biased region" description="Basic and acidic residues" evidence="1">
    <location>
        <begin position="7"/>
        <end position="20"/>
    </location>
</feature>
<dbReference type="OrthoDB" id="5279375at2759"/>
<sequence length="81" mass="8716">MSNYQPTEHDGLREDGKPDGRVGTGKFAHGKVDPHEAGQRGGKTSDSHTNTGGTEGGEKYKPSEHGGLKEDGQPDRRMKNN</sequence>
<name>A0A8K0WJA5_9HYPO</name>
<reference evidence="2" key="1">
    <citation type="journal article" date="2021" name="Nat. Commun.">
        <title>Genetic determinants of endophytism in the Arabidopsis root mycobiome.</title>
        <authorList>
            <person name="Mesny F."/>
            <person name="Miyauchi S."/>
            <person name="Thiergart T."/>
            <person name="Pickel B."/>
            <person name="Atanasova L."/>
            <person name="Karlsson M."/>
            <person name="Huettel B."/>
            <person name="Barry K.W."/>
            <person name="Haridas S."/>
            <person name="Chen C."/>
            <person name="Bauer D."/>
            <person name="Andreopoulos W."/>
            <person name="Pangilinan J."/>
            <person name="LaButti K."/>
            <person name="Riley R."/>
            <person name="Lipzen A."/>
            <person name="Clum A."/>
            <person name="Drula E."/>
            <person name="Henrissat B."/>
            <person name="Kohler A."/>
            <person name="Grigoriev I.V."/>
            <person name="Martin F.M."/>
            <person name="Hacquard S."/>
        </authorList>
    </citation>
    <scope>NUCLEOTIDE SEQUENCE</scope>
    <source>
        <strain evidence="2">MPI-CAGE-CH-0235</strain>
    </source>
</reference>
<gene>
    <name evidence="2" type="ORF">B0I35DRAFT_445730</name>
</gene>
<feature type="compositionally biased region" description="Basic and acidic residues" evidence="1">
    <location>
        <begin position="30"/>
        <end position="46"/>
    </location>
</feature>
<evidence type="ECO:0000313" key="2">
    <source>
        <dbReference type="EMBL" id="KAH7304024.1"/>
    </source>
</evidence>
<feature type="compositionally biased region" description="Basic and acidic residues" evidence="1">
    <location>
        <begin position="56"/>
        <end position="81"/>
    </location>
</feature>
<evidence type="ECO:0000313" key="3">
    <source>
        <dbReference type="Proteomes" id="UP000813444"/>
    </source>
</evidence>